<evidence type="ECO:0000313" key="6">
    <source>
        <dbReference type="EMBL" id="KAH7088753.1"/>
    </source>
</evidence>
<dbReference type="InterPro" id="IPR017907">
    <property type="entry name" value="Znf_RING_CS"/>
</dbReference>
<feature type="domain" description="RING-type" evidence="5">
    <location>
        <begin position="322"/>
        <end position="364"/>
    </location>
</feature>
<dbReference type="PROSITE" id="PS00518">
    <property type="entry name" value="ZF_RING_1"/>
    <property type="match status" value="1"/>
</dbReference>
<evidence type="ECO:0000256" key="1">
    <source>
        <dbReference type="ARBA" id="ARBA00022723"/>
    </source>
</evidence>
<evidence type="ECO:0000256" key="3">
    <source>
        <dbReference type="ARBA" id="ARBA00022833"/>
    </source>
</evidence>
<evidence type="ECO:0000256" key="2">
    <source>
        <dbReference type="ARBA" id="ARBA00022771"/>
    </source>
</evidence>
<keyword evidence="7" id="KW-1185">Reference proteome</keyword>
<dbReference type="InterPro" id="IPR013083">
    <property type="entry name" value="Znf_RING/FYVE/PHD"/>
</dbReference>
<dbReference type="Gene3D" id="3.30.40.10">
    <property type="entry name" value="Zinc/RING finger domain, C3HC4 (zinc finger)"/>
    <property type="match status" value="1"/>
</dbReference>
<evidence type="ECO:0000256" key="4">
    <source>
        <dbReference type="PROSITE-ProRule" id="PRU00175"/>
    </source>
</evidence>
<dbReference type="InterPro" id="IPR001841">
    <property type="entry name" value="Znf_RING"/>
</dbReference>
<comment type="caution">
    <text evidence="6">The sequence shown here is derived from an EMBL/GenBank/DDBJ whole genome shotgun (WGS) entry which is preliminary data.</text>
</comment>
<dbReference type="PROSITE" id="PS50089">
    <property type="entry name" value="ZF_RING_2"/>
    <property type="match status" value="1"/>
</dbReference>
<reference evidence="6" key="1">
    <citation type="journal article" date="2021" name="Nat. Commun.">
        <title>Genetic determinants of endophytism in the Arabidopsis root mycobiome.</title>
        <authorList>
            <person name="Mesny F."/>
            <person name="Miyauchi S."/>
            <person name="Thiergart T."/>
            <person name="Pickel B."/>
            <person name="Atanasova L."/>
            <person name="Karlsson M."/>
            <person name="Huettel B."/>
            <person name="Barry K.W."/>
            <person name="Haridas S."/>
            <person name="Chen C."/>
            <person name="Bauer D."/>
            <person name="Andreopoulos W."/>
            <person name="Pangilinan J."/>
            <person name="LaButti K."/>
            <person name="Riley R."/>
            <person name="Lipzen A."/>
            <person name="Clum A."/>
            <person name="Drula E."/>
            <person name="Henrissat B."/>
            <person name="Kohler A."/>
            <person name="Grigoriev I.V."/>
            <person name="Martin F.M."/>
            <person name="Hacquard S."/>
        </authorList>
    </citation>
    <scope>NUCLEOTIDE SEQUENCE</scope>
    <source>
        <strain evidence="6">MPI-SDFR-AT-0120</strain>
    </source>
</reference>
<dbReference type="SUPFAM" id="SSF57850">
    <property type="entry name" value="RING/U-box"/>
    <property type="match status" value="1"/>
</dbReference>
<protein>
    <recommendedName>
        <fullName evidence="5">RING-type domain-containing protein</fullName>
    </recommendedName>
</protein>
<dbReference type="OrthoDB" id="3777578at2759"/>
<gene>
    <name evidence="6" type="ORF">FB567DRAFT_522225</name>
</gene>
<dbReference type="GO" id="GO:0008270">
    <property type="term" value="F:zinc ion binding"/>
    <property type="evidence" value="ECO:0007669"/>
    <property type="project" value="UniProtKB-KW"/>
</dbReference>
<keyword evidence="2 4" id="KW-0863">Zinc-finger</keyword>
<keyword evidence="1" id="KW-0479">Metal-binding</keyword>
<sequence length="373" mass="41811">MAEAQHQLEHFKDGTCLLWVTLALARLNHMLPPDSQALDLFLNHNDAWALRLRNALDAVVRGFTDPNETEFWDALGPDHASVLVSELLRTALNYYQDLDEEFTFLRSNFKAFHNRIQAARVQHATDTFGALGMACTIAGQVSKLLKPRMSKVFITINTMRENLGQEEFEADLAVYARDEAVVLPTNIELFIREQTGLLSRSLGSTAIDVDIFVKVIQAALRTHILAALDVLLRSLGAFASNGILATSLRTRQNLQIFYRNIARFFSHASPLLSDFWPSENDHEEDAFEEYSLDDLEDVLIGPDSVDIDELSISVSHDPATDCAVCFDAYSTLPKLACAHEYCEECLNTQLGTHHACRYRCGSCRAEFFSGCTK</sequence>
<evidence type="ECO:0000313" key="7">
    <source>
        <dbReference type="Proteomes" id="UP000813461"/>
    </source>
</evidence>
<evidence type="ECO:0000259" key="5">
    <source>
        <dbReference type="PROSITE" id="PS50089"/>
    </source>
</evidence>
<organism evidence="6 7">
    <name type="scientific">Paraphoma chrysanthemicola</name>
    <dbReference type="NCBI Taxonomy" id="798071"/>
    <lineage>
        <taxon>Eukaryota</taxon>
        <taxon>Fungi</taxon>
        <taxon>Dikarya</taxon>
        <taxon>Ascomycota</taxon>
        <taxon>Pezizomycotina</taxon>
        <taxon>Dothideomycetes</taxon>
        <taxon>Pleosporomycetidae</taxon>
        <taxon>Pleosporales</taxon>
        <taxon>Pleosporineae</taxon>
        <taxon>Phaeosphaeriaceae</taxon>
        <taxon>Paraphoma</taxon>
    </lineage>
</organism>
<name>A0A8K0R7H1_9PLEO</name>
<accession>A0A8K0R7H1</accession>
<dbReference type="Proteomes" id="UP000813461">
    <property type="component" value="Unassembled WGS sequence"/>
</dbReference>
<proteinExistence type="predicted"/>
<dbReference type="EMBL" id="JAGMVJ010000007">
    <property type="protein sequence ID" value="KAH7088753.1"/>
    <property type="molecule type" value="Genomic_DNA"/>
</dbReference>
<keyword evidence="3" id="KW-0862">Zinc</keyword>
<dbReference type="AlphaFoldDB" id="A0A8K0R7H1"/>